<keyword evidence="9" id="KW-1185">Reference proteome</keyword>
<dbReference type="PANTHER" id="PTHR43409:SF16">
    <property type="entry name" value="SLR0320 PROTEIN"/>
    <property type="match status" value="1"/>
</dbReference>
<dbReference type="InterPro" id="IPR058240">
    <property type="entry name" value="rSAM_sf"/>
</dbReference>
<evidence type="ECO:0000256" key="2">
    <source>
        <dbReference type="ARBA" id="ARBA00022691"/>
    </source>
</evidence>
<organism evidence="8 9">
    <name type="scientific">Fusibacter bizertensis</name>
    <dbReference type="NCBI Taxonomy" id="1488331"/>
    <lineage>
        <taxon>Bacteria</taxon>
        <taxon>Bacillati</taxon>
        <taxon>Bacillota</taxon>
        <taxon>Clostridia</taxon>
        <taxon>Eubacteriales</taxon>
        <taxon>Eubacteriales Family XII. Incertae Sedis</taxon>
        <taxon>Fusibacter</taxon>
    </lineage>
</organism>
<evidence type="ECO:0000256" key="3">
    <source>
        <dbReference type="ARBA" id="ARBA00022723"/>
    </source>
</evidence>
<dbReference type="InterPro" id="IPR051198">
    <property type="entry name" value="BchE-like"/>
</dbReference>
<evidence type="ECO:0000259" key="7">
    <source>
        <dbReference type="PROSITE" id="PS51918"/>
    </source>
</evidence>
<dbReference type="Pfam" id="PF13311">
    <property type="entry name" value="DUF4080"/>
    <property type="match status" value="1"/>
</dbReference>
<dbReference type="SFLD" id="SFLDG01123">
    <property type="entry name" value="methyltransferase_(Class_B)"/>
    <property type="match status" value="1"/>
</dbReference>
<dbReference type="Gene3D" id="3.80.30.20">
    <property type="entry name" value="tm_1862 like domain"/>
    <property type="match status" value="1"/>
</dbReference>
<keyword evidence="2" id="KW-0949">S-adenosyl-L-methionine</keyword>
<dbReference type="Gene3D" id="3.40.50.280">
    <property type="entry name" value="Cobalamin-binding domain"/>
    <property type="match status" value="1"/>
</dbReference>
<dbReference type="EMBL" id="JARYZI010000003">
    <property type="protein sequence ID" value="MDH8677552.1"/>
    <property type="molecule type" value="Genomic_DNA"/>
</dbReference>
<keyword evidence="3" id="KW-0479">Metal-binding</keyword>
<evidence type="ECO:0000256" key="5">
    <source>
        <dbReference type="ARBA" id="ARBA00023014"/>
    </source>
</evidence>
<sequence>MKILLMSLNSKYIHTNLAIHYLKNYICKHNPDHKSEIILKEYTINNEMDYVLRDIIKGDYDYILVSTYIWNIEPLSILFTNFRQINHHTKIIFGGPEVTYNPKTQLERHAFLDAVMVGEGEQIFNEWINQLESNNKSEAFTQTRGIIYRDDDQIISNSPMPLIEDLDCVPFAYDTNLLLGNKILYYESSRGCPYNCSYCLSSAEKGVRYFSLERVKHDLDQFLSHKVPQVKFVDRTFNAKKSHALEILNYLVDQDNGVTNFHFEITASLLDQDYYDVMEKARSGLFQFEVGIQTTYQPTMHAIHRPIEFEKVKTACMKIMEIGGIHLHVDLIAGLPYETFERFLISFDEVYNIGAEQLQLGFLKILEGTKIQVEAPEHQYLIRKESPYEVLQNKYISFKEMTRLKEIETLVEYYYNSGKFVHSLNYVIKSNEISPSEFYLNLAAYFNRNYYFDAAIGTYRLYEILADFYKENYENLEVFLDLLKVDYHYANLKGQKPLFNYIEIKNFNNKRLELLNDEAFRKETLNIDGNIPAKQILKNVEFITLGYDIMTLIKSDYKVVKQKINVVMFDYNQSDQTAIITIEDSKFIKEGEVI</sequence>
<keyword evidence="4" id="KW-0408">Iron</keyword>
<proteinExistence type="predicted"/>
<dbReference type="Pfam" id="PF04055">
    <property type="entry name" value="Radical_SAM"/>
    <property type="match status" value="1"/>
</dbReference>
<dbReference type="InterPro" id="IPR034466">
    <property type="entry name" value="Methyltransferase_Class_B"/>
</dbReference>
<dbReference type="InterPro" id="IPR025288">
    <property type="entry name" value="DUF4080"/>
</dbReference>
<dbReference type="RefSeq" id="WP_281093374.1">
    <property type="nucleotide sequence ID" value="NZ_JARYZI010000003.1"/>
</dbReference>
<dbReference type="SMART" id="SM00729">
    <property type="entry name" value="Elp3"/>
    <property type="match status" value="1"/>
</dbReference>
<dbReference type="InterPro" id="IPR007197">
    <property type="entry name" value="rSAM"/>
</dbReference>
<protein>
    <submittedName>
        <fullName evidence="8">DUF4080 domain-containing protein</fullName>
    </submittedName>
</protein>
<evidence type="ECO:0000313" key="8">
    <source>
        <dbReference type="EMBL" id="MDH8677552.1"/>
    </source>
</evidence>
<evidence type="ECO:0000313" key="9">
    <source>
        <dbReference type="Proteomes" id="UP001158045"/>
    </source>
</evidence>
<evidence type="ECO:0000256" key="1">
    <source>
        <dbReference type="ARBA" id="ARBA00001966"/>
    </source>
</evidence>
<dbReference type="PANTHER" id="PTHR43409">
    <property type="entry name" value="ANAEROBIC MAGNESIUM-PROTOPORPHYRIN IX MONOMETHYL ESTER CYCLASE-RELATED"/>
    <property type="match status" value="1"/>
</dbReference>
<dbReference type="PROSITE" id="PS51918">
    <property type="entry name" value="RADICAL_SAM"/>
    <property type="match status" value="1"/>
</dbReference>
<dbReference type="PROSITE" id="PS51332">
    <property type="entry name" value="B12_BINDING"/>
    <property type="match status" value="1"/>
</dbReference>
<comment type="cofactor">
    <cofactor evidence="1">
        <name>[4Fe-4S] cluster</name>
        <dbReference type="ChEBI" id="CHEBI:49883"/>
    </cofactor>
</comment>
<keyword evidence="5" id="KW-0411">Iron-sulfur</keyword>
<gene>
    <name evidence="8" type="ORF">QE109_05310</name>
</gene>
<comment type="caution">
    <text evidence="8">The sequence shown here is derived from an EMBL/GenBank/DDBJ whole genome shotgun (WGS) entry which is preliminary data.</text>
</comment>
<dbReference type="CDD" id="cd01335">
    <property type="entry name" value="Radical_SAM"/>
    <property type="match status" value="1"/>
</dbReference>
<reference evidence="8 9" key="1">
    <citation type="submission" date="2023-04" db="EMBL/GenBank/DDBJ databases">
        <title>Fusibacter bizertensis strain WBS, isolated from littoral bottom sediments of the Arctic seas - biochemical and genomic analysis.</title>
        <authorList>
            <person name="Brioukhanov A.L."/>
        </authorList>
    </citation>
    <scope>NUCLEOTIDE SEQUENCE [LARGE SCALE GENOMIC DNA]</scope>
    <source>
        <strain evidence="8 9">WBS</strain>
    </source>
</reference>
<dbReference type="Pfam" id="PF02310">
    <property type="entry name" value="B12-binding"/>
    <property type="match status" value="1"/>
</dbReference>
<evidence type="ECO:0000256" key="4">
    <source>
        <dbReference type="ARBA" id="ARBA00023004"/>
    </source>
</evidence>
<dbReference type="SFLD" id="SFLDG01082">
    <property type="entry name" value="B12-binding_domain_containing"/>
    <property type="match status" value="1"/>
</dbReference>
<feature type="domain" description="Radical SAM core" evidence="7">
    <location>
        <begin position="178"/>
        <end position="408"/>
    </location>
</feature>
<dbReference type="InterPro" id="IPR006638">
    <property type="entry name" value="Elp3/MiaA/NifB-like_rSAM"/>
</dbReference>
<dbReference type="InterPro" id="IPR006158">
    <property type="entry name" value="Cobalamin-bd"/>
</dbReference>
<feature type="domain" description="B12-binding" evidence="6">
    <location>
        <begin position="1"/>
        <end position="138"/>
    </location>
</feature>
<dbReference type="Proteomes" id="UP001158045">
    <property type="component" value="Unassembled WGS sequence"/>
</dbReference>
<dbReference type="InterPro" id="IPR023404">
    <property type="entry name" value="rSAM_horseshoe"/>
</dbReference>
<evidence type="ECO:0000259" key="6">
    <source>
        <dbReference type="PROSITE" id="PS51332"/>
    </source>
</evidence>
<dbReference type="SFLD" id="SFLDS00029">
    <property type="entry name" value="Radical_SAM"/>
    <property type="match status" value="1"/>
</dbReference>
<dbReference type="SUPFAM" id="SSF102114">
    <property type="entry name" value="Radical SAM enzymes"/>
    <property type="match status" value="1"/>
</dbReference>
<accession>A0ABT6NAW1</accession>
<name>A0ABT6NAW1_9FIRM</name>